<name>A0ABW3TZR8_9BACL</name>
<dbReference type="Gene3D" id="3.40.50.410">
    <property type="entry name" value="von Willebrand factor, type A domain"/>
    <property type="match status" value="1"/>
</dbReference>
<evidence type="ECO:0000259" key="2">
    <source>
        <dbReference type="SMART" id="SM00327"/>
    </source>
</evidence>
<dbReference type="InterPro" id="IPR051928">
    <property type="entry name" value="NorD/CobT"/>
</dbReference>
<proteinExistence type="predicted"/>
<reference evidence="4" key="1">
    <citation type="journal article" date="2019" name="Int. J. Syst. Evol. Microbiol.">
        <title>The Global Catalogue of Microorganisms (GCM) 10K type strain sequencing project: providing services to taxonomists for standard genome sequencing and annotation.</title>
        <authorList>
            <consortium name="The Broad Institute Genomics Platform"/>
            <consortium name="The Broad Institute Genome Sequencing Center for Infectious Disease"/>
            <person name="Wu L."/>
            <person name="Ma J."/>
        </authorList>
    </citation>
    <scope>NUCLEOTIDE SEQUENCE [LARGE SCALE GENOMIC DNA]</scope>
    <source>
        <strain evidence="4">CCUG 53915</strain>
    </source>
</reference>
<dbReference type="RefSeq" id="WP_336824789.1">
    <property type="nucleotide sequence ID" value="NZ_JBHTLT010000098.1"/>
</dbReference>
<keyword evidence="4" id="KW-1185">Reference proteome</keyword>
<dbReference type="SMART" id="SM00327">
    <property type="entry name" value="VWA"/>
    <property type="match status" value="1"/>
</dbReference>
<accession>A0ABW3TZR8</accession>
<dbReference type="PANTHER" id="PTHR41248:SF1">
    <property type="entry name" value="NORD PROTEIN"/>
    <property type="match status" value="1"/>
</dbReference>
<feature type="compositionally biased region" description="Basic and acidic residues" evidence="1">
    <location>
        <begin position="325"/>
        <end position="339"/>
    </location>
</feature>
<feature type="region of interest" description="Disordered" evidence="1">
    <location>
        <begin position="311"/>
        <end position="353"/>
    </location>
</feature>
<comment type="caution">
    <text evidence="3">The sequence shown here is derived from an EMBL/GenBank/DDBJ whole genome shotgun (WGS) entry which is preliminary data.</text>
</comment>
<dbReference type="Pfam" id="PF11775">
    <property type="entry name" value="CobT_C"/>
    <property type="match status" value="1"/>
</dbReference>
<evidence type="ECO:0000313" key="3">
    <source>
        <dbReference type="EMBL" id="MFD1205892.1"/>
    </source>
</evidence>
<dbReference type="PANTHER" id="PTHR41248">
    <property type="entry name" value="NORD PROTEIN"/>
    <property type="match status" value="1"/>
</dbReference>
<evidence type="ECO:0000256" key="1">
    <source>
        <dbReference type="SAM" id="MobiDB-lite"/>
    </source>
</evidence>
<dbReference type="InterPro" id="IPR025861">
    <property type="entry name" value="CobT_VWA_dom"/>
</dbReference>
<organism evidence="3 4">
    <name type="scientific">Sporosarcina contaminans</name>
    <dbReference type="NCBI Taxonomy" id="633403"/>
    <lineage>
        <taxon>Bacteria</taxon>
        <taxon>Bacillati</taxon>
        <taxon>Bacillota</taxon>
        <taxon>Bacilli</taxon>
        <taxon>Bacillales</taxon>
        <taxon>Caryophanaceae</taxon>
        <taxon>Sporosarcina</taxon>
    </lineage>
</organism>
<protein>
    <submittedName>
        <fullName evidence="3">VWA domain-containing protein</fullName>
    </submittedName>
</protein>
<sequence length="638" mass="73793">MTKVNRFIQFNDEMVDVNQMLLYERIGRALSDAPFLELTERKLMEIRPAEGGISMSVYWRHRPDHIMHGGRLSDIYLLTAGFWRHFSVPEWVSYRLSYRTHPLRKFAEELLLLIEEFRLIDATIKERAGTEEAFQIRKEVMLRFHKDHFTINYQKGFVADALLNMMYISLNEGMHTSIPKEWSYGPGTIPLPIDHIHTALSFAYDAKSTKDSRLVAERIIALLEEQLEEDLLHQYYAIGDALNEKIIPFHYHEGMKDAESGEGEVKETIEEVFRSFHRENKSESGVHLEFELEHGRSGKGDGSNAVEGHEDAQIEEMGKGSSKGDQSEKRSDEERDAKKGNNSQLHADQSFGPEHLNVVYEERAIQIKDEYENKKKIIAWRENQKPFVRSFVDEMKKRIEQKREEKREGLVKGRLSSKLTTMMIDERPRPFYRKNIPSTQLDAVFGLLVDGSASMADKLDETKQAVLLFHDVLRELQIQHEITSYYEDANYATKESQPNVFELMHTFADRNKDDSLSIMSFDANEDNRDGFAIRWMTKRLLTRQEQHKFLLVFSDGEPSAFGYAQNGVLDTREAVVEAEKLGVTVIHLFLSAEETTVEQRAVFTMMFGNKSAASDSVEQFTDQILRILRKTLSIVINQ</sequence>
<feature type="domain" description="VWFA" evidence="2">
    <location>
        <begin position="442"/>
        <end position="628"/>
    </location>
</feature>
<evidence type="ECO:0000313" key="4">
    <source>
        <dbReference type="Proteomes" id="UP001597231"/>
    </source>
</evidence>
<dbReference type="SUPFAM" id="SSF53300">
    <property type="entry name" value="vWA-like"/>
    <property type="match status" value="1"/>
</dbReference>
<dbReference type="InterPro" id="IPR036465">
    <property type="entry name" value="vWFA_dom_sf"/>
</dbReference>
<gene>
    <name evidence="3" type="ORF">ACFQ38_12405</name>
</gene>
<dbReference type="InterPro" id="IPR002035">
    <property type="entry name" value="VWF_A"/>
</dbReference>
<dbReference type="CDD" id="cd01454">
    <property type="entry name" value="vWA_norD_type"/>
    <property type="match status" value="1"/>
</dbReference>
<dbReference type="Proteomes" id="UP001597231">
    <property type="component" value="Unassembled WGS sequence"/>
</dbReference>
<dbReference type="EMBL" id="JBHTLT010000098">
    <property type="protein sequence ID" value="MFD1205892.1"/>
    <property type="molecule type" value="Genomic_DNA"/>
</dbReference>